<keyword evidence="2" id="KW-1185">Reference proteome</keyword>
<evidence type="ECO:0000313" key="1">
    <source>
        <dbReference type="EMBL" id="QCO57438.1"/>
    </source>
</evidence>
<keyword evidence="1" id="KW-0614">Plasmid</keyword>
<reference evidence="1 2" key="1">
    <citation type="submission" date="2019-05" db="EMBL/GenBank/DDBJ databases">
        <title>Pseudorhodobacter turbinis sp. nov., isolated from the gut of the Korean turban shell.</title>
        <authorList>
            <person name="Jeong Y.-S."/>
            <person name="Kang W.-R."/>
            <person name="Bae J.-W."/>
        </authorList>
    </citation>
    <scope>NUCLEOTIDE SEQUENCE [LARGE SCALE GENOMIC DNA]</scope>
    <source>
        <strain evidence="1 2">S12M18</strain>
        <plasmid evidence="1 2">unnamed1</plasmid>
    </source>
</reference>
<dbReference type="Proteomes" id="UP000298631">
    <property type="component" value="Plasmid unnamed1"/>
</dbReference>
<name>A0A4P8EK98_9RHOB</name>
<evidence type="ECO:0000313" key="2">
    <source>
        <dbReference type="Proteomes" id="UP000298631"/>
    </source>
</evidence>
<geneLocation type="plasmid" evidence="1 2">
    <name>unnamed1</name>
</geneLocation>
<accession>A0A4P8EK98</accession>
<sequence length="186" mass="20721">MKTNSTELLATLTQDNVGFFFIVHFQFNANYYFTTLPYDLNWNGNLYRSEDTIIEFEAPRATTVVDRQTYRLRLSGLDPVMSAEIENGIIHLPVTIQMGFTINEVPLTGIADMNHVYSGTVSNAKKEITDSSQIFSIECSAPLSSLDAKSTLFTTRDGIRSFSAIDTCFDQVLEGGGSFDVNWGKS</sequence>
<protein>
    <recommendedName>
        <fullName evidence="3">DUF2163 domain-containing protein</fullName>
    </recommendedName>
</protein>
<dbReference type="AlphaFoldDB" id="A0A4P8EK98"/>
<dbReference type="OrthoDB" id="7852293at2"/>
<dbReference type="KEGG" id="pseb:EOK75_17135"/>
<dbReference type="EMBL" id="CP039965">
    <property type="protein sequence ID" value="QCO57438.1"/>
    <property type="molecule type" value="Genomic_DNA"/>
</dbReference>
<organism evidence="1 2">
    <name type="scientific">Pseudorhodobacter turbinis</name>
    <dbReference type="NCBI Taxonomy" id="2500533"/>
    <lineage>
        <taxon>Bacteria</taxon>
        <taxon>Pseudomonadati</taxon>
        <taxon>Pseudomonadota</taxon>
        <taxon>Alphaproteobacteria</taxon>
        <taxon>Rhodobacterales</taxon>
        <taxon>Paracoccaceae</taxon>
        <taxon>Pseudorhodobacter</taxon>
    </lineage>
</organism>
<evidence type="ECO:0008006" key="3">
    <source>
        <dbReference type="Google" id="ProtNLM"/>
    </source>
</evidence>
<proteinExistence type="predicted"/>
<dbReference type="RefSeq" id="WP_137195232.1">
    <property type="nucleotide sequence ID" value="NZ_CP039965.1"/>
</dbReference>
<gene>
    <name evidence="1" type="ORF">EOK75_17135</name>
</gene>